<evidence type="ECO:0000313" key="2">
    <source>
        <dbReference type="Proteomes" id="UP000268014"/>
    </source>
</evidence>
<proteinExistence type="predicted"/>
<dbReference type="AlphaFoldDB" id="A0A0N4X5D9"/>
<organism evidence="3">
    <name type="scientific">Haemonchus placei</name>
    <name type="common">Barber's pole worm</name>
    <dbReference type="NCBI Taxonomy" id="6290"/>
    <lineage>
        <taxon>Eukaryota</taxon>
        <taxon>Metazoa</taxon>
        <taxon>Ecdysozoa</taxon>
        <taxon>Nematoda</taxon>
        <taxon>Chromadorea</taxon>
        <taxon>Rhabditida</taxon>
        <taxon>Rhabditina</taxon>
        <taxon>Rhabditomorpha</taxon>
        <taxon>Strongyloidea</taxon>
        <taxon>Trichostrongylidae</taxon>
        <taxon>Haemonchus</taxon>
    </lineage>
</organism>
<dbReference type="EMBL" id="UZAF01021418">
    <property type="protein sequence ID" value="VDO78025.1"/>
    <property type="molecule type" value="Genomic_DNA"/>
</dbReference>
<dbReference type="Proteomes" id="UP000268014">
    <property type="component" value="Unassembled WGS sequence"/>
</dbReference>
<protein>
    <submittedName>
        <fullName evidence="3">ABC transporter substrate-binding protein</fullName>
    </submittedName>
</protein>
<evidence type="ECO:0000313" key="1">
    <source>
        <dbReference type="EMBL" id="VDO78025.1"/>
    </source>
</evidence>
<reference evidence="3" key="1">
    <citation type="submission" date="2017-02" db="UniProtKB">
        <authorList>
            <consortium name="WormBaseParasite"/>
        </authorList>
    </citation>
    <scope>IDENTIFICATION</scope>
</reference>
<dbReference type="WBParaSite" id="HPLM_0001958101-mRNA-1">
    <property type="protein sequence ID" value="HPLM_0001958101-mRNA-1"/>
    <property type="gene ID" value="HPLM_0001958101"/>
</dbReference>
<evidence type="ECO:0000313" key="3">
    <source>
        <dbReference type="WBParaSite" id="HPLM_0001958101-mRNA-1"/>
    </source>
</evidence>
<gene>
    <name evidence="1" type="ORF">HPLM_LOCUS19573</name>
</gene>
<dbReference type="OrthoDB" id="5850821at2759"/>
<reference evidence="1 2" key="2">
    <citation type="submission" date="2018-11" db="EMBL/GenBank/DDBJ databases">
        <authorList>
            <consortium name="Pathogen Informatics"/>
        </authorList>
    </citation>
    <scope>NUCLEOTIDE SEQUENCE [LARGE SCALE GENOMIC DNA]</scope>
    <source>
        <strain evidence="1 2">MHpl1</strain>
    </source>
</reference>
<sequence length="93" mass="10620">MVASQEIPLKAQMLSGESLVDYLRKNQTLFEVKSDRTPGLEFQIMNEKFKNQGINPVVKDDYNDTGDDIPESERRDQIVWTEFPAVTKDASVI</sequence>
<name>A0A0N4X5D9_HAEPC</name>
<keyword evidence="2" id="KW-1185">Reference proteome</keyword>
<accession>A0A0N4X5D9</accession>